<dbReference type="RefSeq" id="WP_142048385.1">
    <property type="nucleotide sequence ID" value="NZ_VFPA01000001.1"/>
</dbReference>
<evidence type="ECO:0000313" key="2">
    <source>
        <dbReference type="EMBL" id="TQM14160.1"/>
    </source>
</evidence>
<name>A0A543DXV1_9PSEU</name>
<evidence type="ECO:0000313" key="3">
    <source>
        <dbReference type="Proteomes" id="UP000315677"/>
    </source>
</evidence>
<feature type="region of interest" description="Disordered" evidence="1">
    <location>
        <begin position="13"/>
        <end position="67"/>
    </location>
</feature>
<sequence>MRDPLLSSLLAVDGEPVPADAAPAPANRAARRGRAGRKTPSGAVHAGSSGQARAAQGRRINPVRRTG</sequence>
<feature type="compositionally biased region" description="Low complexity" evidence="1">
    <location>
        <begin position="13"/>
        <end position="28"/>
    </location>
</feature>
<dbReference type="EMBL" id="VFPA01000001">
    <property type="protein sequence ID" value="TQM14160.1"/>
    <property type="molecule type" value="Genomic_DNA"/>
</dbReference>
<reference evidence="2 3" key="1">
    <citation type="submission" date="2019-06" db="EMBL/GenBank/DDBJ databases">
        <title>Sequencing the genomes of 1000 actinobacteria strains.</title>
        <authorList>
            <person name="Klenk H.-P."/>
        </authorList>
    </citation>
    <scope>NUCLEOTIDE SEQUENCE [LARGE SCALE GENOMIC DNA]</scope>
    <source>
        <strain evidence="2 3">DSM 45301</strain>
    </source>
</reference>
<evidence type="ECO:0000256" key="1">
    <source>
        <dbReference type="SAM" id="MobiDB-lite"/>
    </source>
</evidence>
<gene>
    <name evidence="2" type="ORF">FB558_0918</name>
</gene>
<feature type="compositionally biased region" description="Low complexity" evidence="1">
    <location>
        <begin position="46"/>
        <end position="59"/>
    </location>
</feature>
<comment type="caution">
    <text evidence="2">The sequence shown here is derived from an EMBL/GenBank/DDBJ whole genome shotgun (WGS) entry which is preliminary data.</text>
</comment>
<organism evidence="2 3">
    <name type="scientific">Pseudonocardia kunmingensis</name>
    <dbReference type="NCBI Taxonomy" id="630975"/>
    <lineage>
        <taxon>Bacteria</taxon>
        <taxon>Bacillati</taxon>
        <taxon>Actinomycetota</taxon>
        <taxon>Actinomycetes</taxon>
        <taxon>Pseudonocardiales</taxon>
        <taxon>Pseudonocardiaceae</taxon>
        <taxon>Pseudonocardia</taxon>
    </lineage>
</organism>
<accession>A0A543DXV1</accession>
<dbReference type="AlphaFoldDB" id="A0A543DXV1"/>
<dbReference type="Proteomes" id="UP000315677">
    <property type="component" value="Unassembled WGS sequence"/>
</dbReference>
<protein>
    <submittedName>
        <fullName evidence="2">Uncharacterized protein</fullName>
    </submittedName>
</protein>
<proteinExistence type="predicted"/>
<keyword evidence="3" id="KW-1185">Reference proteome</keyword>